<evidence type="ECO:0000259" key="2">
    <source>
        <dbReference type="Pfam" id="PF00931"/>
    </source>
</evidence>
<evidence type="ECO:0000313" key="5">
    <source>
        <dbReference type="EMBL" id="GAA0938512.1"/>
    </source>
</evidence>
<dbReference type="SUPFAM" id="SSF52540">
    <property type="entry name" value="P-loop containing nucleoside triphosphate hydrolases"/>
    <property type="match status" value="2"/>
</dbReference>
<dbReference type="NCBIfam" id="NF040586">
    <property type="entry name" value="FxSxx_TPR"/>
    <property type="match status" value="1"/>
</dbReference>
<dbReference type="Gene3D" id="3.40.50.10140">
    <property type="entry name" value="Toll/interleukin-1 receptor homology (TIR) domain"/>
    <property type="match status" value="1"/>
</dbReference>
<dbReference type="Gene3D" id="1.25.40.10">
    <property type="entry name" value="Tetratricopeptide repeat domain"/>
    <property type="match status" value="2"/>
</dbReference>
<keyword evidence="6" id="KW-1185">Reference proteome</keyword>
<evidence type="ECO:0000259" key="3">
    <source>
        <dbReference type="Pfam" id="PF13676"/>
    </source>
</evidence>
<reference evidence="5 6" key="1">
    <citation type="journal article" date="2019" name="Int. J. Syst. Evol. Microbiol.">
        <title>The Global Catalogue of Microorganisms (GCM) 10K type strain sequencing project: providing services to taxonomists for standard genome sequencing and annotation.</title>
        <authorList>
            <consortium name="The Broad Institute Genomics Platform"/>
            <consortium name="The Broad Institute Genome Sequencing Center for Infectious Disease"/>
            <person name="Wu L."/>
            <person name="Ma J."/>
        </authorList>
    </citation>
    <scope>NUCLEOTIDE SEQUENCE [LARGE SCALE GENOMIC DNA]</scope>
    <source>
        <strain evidence="5 6">JCM 10696</strain>
    </source>
</reference>
<dbReference type="InterPro" id="IPR000157">
    <property type="entry name" value="TIR_dom"/>
</dbReference>
<dbReference type="Gene3D" id="3.40.50.300">
    <property type="entry name" value="P-loop containing nucleotide triphosphate hydrolases"/>
    <property type="match status" value="2"/>
</dbReference>
<dbReference type="Pfam" id="PF13424">
    <property type="entry name" value="TPR_12"/>
    <property type="match status" value="1"/>
</dbReference>
<dbReference type="SUPFAM" id="SSF48452">
    <property type="entry name" value="TPR-like"/>
    <property type="match status" value="3"/>
</dbReference>
<dbReference type="InterPro" id="IPR011990">
    <property type="entry name" value="TPR-like_helical_dom_sf"/>
</dbReference>
<gene>
    <name evidence="5" type="ORF">GCM10009550_06240</name>
</gene>
<dbReference type="Proteomes" id="UP001500665">
    <property type="component" value="Unassembled WGS sequence"/>
</dbReference>
<dbReference type="PANTHER" id="PTHR46082:SF6">
    <property type="entry name" value="AAA+ ATPASE DOMAIN-CONTAINING PROTEIN-RELATED"/>
    <property type="match status" value="1"/>
</dbReference>
<dbReference type="SUPFAM" id="SSF52200">
    <property type="entry name" value="Toll/Interleukin receptor TIR domain"/>
    <property type="match status" value="1"/>
</dbReference>
<dbReference type="InterPro" id="IPR027417">
    <property type="entry name" value="P-loop_NTPase"/>
</dbReference>
<dbReference type="Pfam" id="PF13374">
    <property type="entry name" value="TPR_10"/>
    <property type="match status" value="3"/>
</dbReference>
<dbReference type="Pfam" id="PF13676">
    <property type="entry name" value="TIR_2"/>
    <property type="match status" value="1"/>
</dbReference>
<name>A0ABN1Q7R1_9ACTN</name>
<accession>A0ABN1Q7R1</accession>
<evidence type="ECO:0000256" key="1">
    <source>
        <dbReference type="SAM" id="MobiDB-lite"/>
    </source>
</evidence>
<evidence type="ECO:0008006" key="7">
    <source>
        <dbReference type="Google" id="ProtNLM"/>
    </source>
</evidence>
<dbReference type="Pfam" id="PF25000">
    <property type="entry name" value="DUF7779"/>
    <property type="match status" value="1"/>
</dbReference>
<comment type="caution">
    <text evidence="5">The sequence shown here is derived from an EMBL/GenBank/DDBJ whole genome shotgun (WGS) entry which is preliminary data.</text>
</comment>
<proteinExistence type="predicted"/>
<dbReference type="RefSeq" id="WP_344236458.1">
    <property type="nucleotide sequence ID" value="NZ_BAAAHH010000002.1"/>
</dbReference>
<evidence type="ECO:0000259" key="4">
    <source>
        <dbReference type="Pfam" id="PF25000"/>
    </source>
</evidence>
<dbReference type="InterPro" id="IPR053137">
    <property type="entry name" value="NLR-like"/>
</dbReference>
<organism evidence="5 6">
    <name type="scientific">Actinocorallia libanotica</name>
    <dbReference type="NCBI Taxonomy" id="46162"/>
    <lineage>
        <taxon>Bacteria</taxon>
        <taxon>Bacillati</taxon>
        <taxon>Actinomycetota</taxon>
        <taxon>Actinomycetes</taxon>
        <taxon>Streptosporangiales</taxon>
        <taxon>Thermomonosporaceae</taxon>
        <taxon>Actinocorallia</taxon>
    </lineage>
</organism>
<dbReference type="InterPro" id="IPR002182">
    <property type="entry name" value="NB-ARC"/>
</dbReference>
<feature type="domain" description="DUF7779" evidence="4">
    <location>
        <begin position="726"/>
        <end position="815"/>
    </location>
</feature>
<dbReference type="InterPro" id="IPR056681">
    <property type="entry name" value="DUF7779"/>
</dbReference>
<sequence>MSGSNGTIVTFYSYKGGTGRTMAVANVAWILAMNGKRVLTVDWDLESPGLHKYFRPFLDLDPVTSNDGLIEMINHYSIAMLGGADPQRHEVLLAKHANVETHAVSLDFPFPDSGTVDLLTAGRQNLDYSTLITRDWDHFYSELGGGQFFDALREDMRDKYDYVLLDSRTGLSDVADICTIHLPDVLVDCFTLSEQSIEGAAWVARKIDGRFQSREIRILPVPMRIEFAENAKVEAGRAAVRKAFEGFPRGLDPKAASKYWLDVEIPYRPFFAFEETLAAFGEPAGSPTSILAAFERLTSIITDGTVTASPALEDRVRLALLDRFARKATTVPSELLVAYLSDDRCWADWIEQVLNRSGFRVRTHCVDASHAEELDARISQVGRSVLIYSPAFSQSSWSKDTVGALTNAALVGIHQQLTTVRIGEARLPTALQNPLDLGTMEEAQAVERLLDVLDRPLPDTEDLLSGSRSETRFPGSRKSDPTIWNVGPRNVTFTGRGSALEQLRDQLLRRGQSVVVPQALYGLGGVGKTHVALEYAHRFRTDYDVVWWISAEFKDRVNSSLAELAGKLGIAVGESVAEAAAAAREALRLGTPYKRWLLIFDNADDPAELQDDLPENGHVLITSRNQNWAQIAASLEIDVFTSDESIAHLKRKVPAITDREALEVSESLGYLPLAVEQAGAWMSSTGIAASDYLQQLEDQTAQALSLAPTNFPVVVAKTWSLSFNRLTESSPAAIRMLQLCAFFAPEPISTKMIYSDEMARLLSAYDPTLREKQMVAKVVQELNRFALAKVNYGDNTVQVHRLVQAVVSAQMTPEERDAACHDVHRILRGAKPSQEGMDMPTDDPSSWPMFEQILPHLVPSRAAECTEEETRQLLIDLVRYLWRRGEFVRAHALGQSMADLWTESFGEDDQQLLYLRFQMNNALRSLGKFETAYESDRDVYERQMRQDRIGPDHSHTLMTAGGLGADLIGLGRFQEALELFQQTYQNRKNSFGEDYPLTLSAANNVALVRRFLGEYYEALDMDTETLARRRTVLGDNHPLTLSSAENLGRDLRDCGRYRESVEELRRTHAAIVEVLAVSSNEALRTAKSLAVSLRKLGEYEEAKQLMEETLRSYELSFPSSPDRPSTELALASCHASLDDYQTAKTIARGIHETQTRNLGPEHPFTLATGTNLVAFQRATDELDQAIVLGRSTLEGLTTRLGADHPYTLSCAVNLANALADKGELAEASALESSTLSRLRQVLAHDHPDTLICEANHTVTLRQLGRTSESMERRDEVLGALRTVLGQGHPILDHARAHRRIDGDIEFQPL</sequence>
<dbReference type="InterPro" id="IPR035897">
    <property type="entry name" value="Toll_tir_struct_dom_sf"/>
</dbReference>
<evidence type="ECO:0000313" key="6">
    <source>
        <dbReference type="Proteomes" id="UP001500665"/>
    </source>
</evidence>
<dbReference type="NCBIfam" id="NF047398">
    <property type="entry name" value="AAA_KGGVGR"/>
    <property type="match status" value="1"/>
</dbReference>
<feature type="domain" description="NB-ARC" evidence="2">
    <location>
        <begin position="499"/>
        <end position="653"/>
    </location>
</feature>
<dbReference type="PANTHER" id="PTHR46082">
    <property type="entry name" value="ATP/GTP-BINDING PROTEIN-RELATED"/>
    <property type="match status" value="1"/>
</dbReference>
<protein>
    <recommendedName>
        <fullName evidence="7">Cellulose biosynthesis protein BcsQ</fullName>
    </recommendedName>
</protein>
<dbReference type="EMBL" id="BAAAHH010000002">
    <property type="protein sequence ID" value="GAA0938512.1"/>
    <property type="molecule type" value="Genomic_DNA"/>
</dbReference>
<feature type="domain" description="TIR" evidence="3">
    <location>
        <begin position="337"/>
        <end position="450"/>
    </location>
</feature>
<dbReference type="Pfam" id="PF00931">
    <property type="entry name" value="NB-ARC"/>
    <property type="match status" value="1"/>
</dbReference>
<feature type="region of interest" description="Disordered" evidence="1">
    <location>
        <begin position="461"/>
        <end position="481"/>
    </location>
</feature>